<dbReference type="KEGG" id="vcn:VOLCADRAFT_97902"/>
<evidence type="ECO:0000313" key="3">
    <source>
        <dbReference type="Proteomes" id="UP000001058"/>
    </source>
</evidence>
<sequence length="288" mass="31979">MEQVAHEEVERAAALDMTTRGAIMVQAVMHGTKSGIVELCTQARMRTPLSRTFLSFCELHDSLHAFRPQHCAPACASAPTLCARVRFGSIIVHPRVLRPHHCAPVCASAPSLCARLPLVHDQGLGLLWELLMITPVHVFLGSFFFHAREHYSRFKAGSGRLSREFSTVIFCFRPLEGRSSLAGVHRRSGRLISRFPITVALFLSFNYDLWKQLVRSLDNEKGGPGKPPGLWRDEKGEYTAKLAGGDQSSSEVPRSLSPAPVPMHGRLQRCIFAWKTSMQPSSIKPSQN</sequence>
<reference evidence="2 3" key="1">
    <citation type="journal article" date="2010" name="Science">
        <title>Genomic analysis of organismal complexity in the multicellular green alga Volvox carteri.</title>
        <authorList>
            <person name="Prochnik S.E."/>
            <person name="Umen J."/>
            <person name="Nedelcu A.M."/>
            <person name="Hallmann A."/>
            <person name="Miller S.M."/>
            <person name="Nishii I."/>
            <person name="Ferris P."/>
            <person name="Kuo A."/>
            <person name="Mitros T."/>
            <person name="Fritz-Laylin L.K."/>
            <person name="Hellsten U."/>
            <person name="Chapman J."/>
            <person name="Simakov O."/>
            <person name="Rensing S.A."/>
            <person name="Terry A."/>
            <person name="Pangilinan J."/>
            <person name="Kapitonov V."/>
            <person name="Jurka J."/>
            <person name="Salamov A."/>
            <person name="Shapiro H."/>
            <person name="Schmutz J."/>
            <person name="Grimwood J."/>
            <person name="Lindquist E."/>
            <person name="Lucas S."/>
            <person name="Grigoriev I.V."/>
            <person name="Schmitt R."/>
            <person name="Kirk D."/>
            <person name="Rokhsar D.S."/>
        </authorList>
    </citation>
    <scope>NUCLEOTIDE SEQUENCE [LARGE SCALE GENOMIC DNA]</scope>
    <source>
        <strain evidence="3">f. Nagariensis / Eve</strain>
    </source>
</reference>
<dbReference type="GeneID" id="9622637"/>
<proteinExistence type="predicted"/>
<dbReference type="InParanoid" id="D8UDY2"/>
<gene>
    <name evidence="2" type="ORF">VOLCADRAFT_97902</name>
</gene>
<dbReference type="AlphaFoldDB" id="D8UDY2"/>
<keyword evidence="3" id="KW-1185">Reference proteome</keyword>
<dbReference type="RefSeq" id="XP_002956907.1">
    <property type="nucleotide sequence ID" value="XM_002956861.1"/>
</dbReference>
<evidence type="ECO:0000256" key="1">
    <source>
        <dbReference type="SAM" id="MobiDB-lite"/>
    </source>
</evidence>
<evidence type="ECO:0000313" key="2">
    <source>
        <dbReference type="EMBL" id="EFJ42032.1"/>
    </source>
</evidence>
<protein>
    <submittedName>
        <fullName evidence="2">Uncharacterized protein</fullName>
    </submittedName>
</protein>
<dbReference type="EMBL" id="GL378387">
    <property type="protein sequence ID" value="EFJ42032.1"/>
    <property type="molecule type" value="Genomic_DNA"/>
</dbReference>
<name>D8UDY2_VOLCA</name>
<dbReference type="Proteomes" id="UP000001058">
    <property type="component" value="Unassembled WGS sequence"/>
</dbReference>
<organism evidence="3">
    <name type="scientific">Volvox carteri f. nagariensis</name>
    <dbReference type="NCBI Taxonomy" id="3068"/>
    <lineage>
        <taxon>Eukaryota</taxon>
        <taxon>Viridiplantae</taxon>
        <taxon>Chlorophyta</taxon>
        <taxon>core chlorophytes</taxon>
        <taxon>Chlorophyceae</taxon>
        <taxon>CS clade</taxon>
        <taxon>Chlamydomonadales</taxon>
        <taxon>Volvocaceae</taxon>
        <taxon>Volvox</taxon>
    </lineage>
</organism>
<accession>D8UDY2</accession>
<feature type="region of interest" description="Disordered" evidence="1">
    <location>
        <begin position="242"/>
        <end position="262"/>
    </location>
</feature>